<dbReference type="Gene3D" id="3.60.21.10">
    <property type="match status" value="1"/>
</dbReference>
<protein>
    <submittedName>
        <fullName evidence="1">Uncharacterized protein</fullName>
    </submittedName>
</protein>
<evidence type="ECO:0000313" key="2">
    <source>
        <dbReference type="Proteomes" id="UP000008312"/>
    </source>
</evidence>
<dbReference type="AlphaFoldDB" id="D8MBR1"/>
<gene>
    <name evidence="1" type="ORF">GSBLH_T00006930001</name>
</gene>
<dbReference type="Proteomes" id="UP000008312">
    <property type="component" value="Unassembled WGS sequence"/>
</dbReference>
<keyword evidence="2" id="KW-1185">Reference proteome</keyword>
<dbReference type="OrthoDB" id="2412157at2759"/>
<accession>D8MBR1</accession>
<reference evidence="1" key="1">
    <citation type="submission" date="2010-02" db="EMBL/GenBank/DDBJ databases">
        <title>Sequencing and annotation of the Blastocystis hominis genome.</title>
        <authorList>
            <person name="Wincker P."/>
        </authorList>
    </citation>
    <scope>NUCLEOTIDE SEQUENCE</scope>
    <source>
        <strain evidence="1">Singapore isolate B</strain>
    </source>
</reference>
<dbReference type="RefSeq" id="XP_012899548.1">
    <property type="nucleotide sequence ID" value="XM_013044094.1"/>
</dbReference>
<dbReference type="GeneID" id="24923054"/>
<dbReference type="InParanoid" id="D8MBR1"/>
<proteinExistence type="predicted"/>
<dbReference type="EMBL" id="FN668691">
    <property type="protein sequence ID" value="CBK25500.2"/>
    <property type="molecule type" value="Genomic_DNA"/>
</dbReference>
<dbReference type="PANTHER" id="PTHR37523">
    <property type="entry name" value="METALLOPHOSPHOESTERASE"/>
    <property type="match status" value="1"/>
</dbReference>
<dbReference type="PANTHER" id="PTHR37523:SF1">
    <property type="entry name" value="CALCINEURIN-LIKE PHOSPHOESTERASE DOMAIN-CONTAINING PROTEIN"/>
    <property type="match status" value="1"/>
</dbReference>
<dbReference type="InterPro" id="IPR029052">
    <property type="entry name" value="Metallo-depent_PP-like"/>
</dbReference>
<evidence type="ECO:0000313" key="1">
    <source>
        <dbReference type="EMBL" id="CBK25500.2"/>
    </source>
</evidence>
<dbReference type="SUPFAM" id="SSF56300">
    <property type="entry name" value="Metallo-dependent phosphatases"/>
    <property type="match status" value="1"/>
</dbReference>
<sequence length="184" mass="20229">MKKEIVNVHNRVIRIAEDLYVAGFGGSVSALDIKKQLVWKGYPVAKGDFNVSQLQKSITKLPKNSSLIIMTHNPPTIAPTSVLYSSKLNKKIFAGSKKLDSLVTKALQHVFLPFVYAIQMNVPVVLHGHCHYAIGSNLYISKFGQTKILTAGAFKNSDAATFSLVRVDGKWELVSQTLFNVGVL</sequence>
<organism evidence="1">
    <name type="scientific">Blastocystis hominis</name>
    <dbReference type="NCBI Taxonomy" id="12968"/>
    <lineage>
        <taxon>Eukaryota</taxon>
        <taxon>Sar</taxon>
        <taxon>Stramenopiles</taxon>
        <taxon>Bigyra</taxon>
        <taxon>Opalozoa</taxon>
        <taxon>Opalinata</taxon>
        <taxon>Blastocystidae</taxon>
        <taxon>Blastocystis</taxon>
    </lineage>
</organism>
<name>D8MBR1_BLAHO</name>